<evidence type="ECO:0000256" key="8">
    <source>
        <dbReference type="SAM" id="MobiDB-lite"/>
    </source>
</evidence>
<dbReference type="InterPro" id="IPR016730">
    <property type="entry name" value="RNA-bd_FAU-1"/>
</dbReference>
<keyword evidence="5 6" id="KW-0694">RNA-binding</keyword>
<reference evidence="10 11" key="1">
    <citation type="journal article" date="2014" name="PLoS Genet.">
        <title>Phylogenetically driven sequencing of extremely halophilic archaea reveals strategies for static and dynamic osmo-response.</title>
        <authorList>
            <person name="Becker E.A."/>
            <person name="Seitzer P.M."/>
            <person name="Tritt A."/>
            <person name="Larsen D."/>
            <person name="Krusor M."/>
            <person name="Yao A.I."/>
            <person name="Wu D."/>
            <person name="Madern D."/>
            <person name="Eisen J.A."/>
            <person name="Darling A.E."/>
            <person name="Facciotti M.T."/>
        </authorList>
    </citation>
    <scope>NUCLEOTIDE SEQUENCE [LARGE SCALE GENOMIC DNA]</scope>
    <source>
        <strain evidence="10 11">AJ5</strain>
    </source>
</reference>
<comment type="function">
    <text evidence="6">Probable RNase involved in rRNA stability through maturation and/or degradation of precursor rRNAs. Binds to RNA in loop regions with AU-rich sequences.</text>
</comment>
<dbReference type="STRING" id="358396.CHINAEXTREME_06720"/>
<accession>M0LYF7</accession>
<dbReference type="InterPro" id="IPR050212">
    <property type="entry name" value="Ntdp-like"/>
</dbReference>
<evidence type="ECO:0000256" key="2">
    <source>
        <dbReference type="ARBA" id="ARBA00022722"/>
    </source>
</evidence>
<evidence type="ECO:0000256" key="5">
    <source>
        <dbReference type="ARBA" id="ARBA00022884"/>
    </source>
</evidence>
<dbReference type="GO" id="GO:0035925">
    <property type="term" value="F:mRNA 3'-UTR AU-rich region binding"/>
    <property type="evidence" value="ECO:0007669"/>
    <property type="project" value="UniProtKB-UniRule"/>
</dbReference>
<dbReference type="AlphaFoldDB" id="M0LYF7"/>
<dbReference type="GO" id="GO:0016891">
    <property type="term" value="F:RNA endonuclease activity producing 5'-phosphomonoesters, hydrolytic mechanism"/>
    <property type="evidence" value="ECO:0007669"/>
    <property type="project" value="UniProtKB-UniRule"/>
</dbReference>
<evidence type="ECO:0000259" key="9">
    <source>
        <dbReference type="Pfam" id="PF04167"/>
    </source>
</evidence>
<keyword evidence="1 6" id="KW-0698">rRNA processing</keyword>
<dbReference type="HAMAP" id="MF_01910">
    <property type="entry name" value="RNA_binding_AU_1"/>
    <property type="match status" value="1"/>
</dbReference>
<keyword evidence="11" id="KW-1185">Reference proteome</keyword>
<dbReference type="PANTHER" id="PTHR39159">
    <property type="match status" value="1"/>
</dbReference>
<organism evidence="10 11">
    <name type="scientific">Natronobacterium lacisalsi AJ5</name>
    <dbReference type="NCBI Taxonomy" id="358396"/>
    <lineage>
        <taxon>Archaea</taxon>
        <taxon>Methanobacteriati</taxon>
        <taxon>Methanobacteriota</taxon>
        <taxon>Stenosarchaea group</taxon>
        <taxon>Halobacteria</taxon>
        <taxon>Halobacteriales</taxon>
        <taxon>Natrialbaceae</taxon>
        <taxon>Natronobacterium</taxon>
    </lineage>
</organism>
<evidence type="ECO:0000256" key="4">
    <source>
        <dbReference type="ARBA" id="ARBA00022801"/>
    </source>
</evidence>
<feature type="coiled-coil region" evidence="7">
    <location>
        <begin position="292"/>
        <end position="319"/>
    </location>
</feature>
<feature type="compositionally biased region" description="Polar residues" evidence="8">
    <location>
        <begin position="26"/>
        <end position="38"/>
    </location>
</feature>
<comment type="similarity">
    <text evidence="6">Belongs to the FAU-1 family.</text>
</comment>
<dbReference type="EC" id="3.1.26.-" evidence="6"/>
<evidence type="ECO:0000256" key="6">
    <source>
        <dbReference type="HAMAP-Rule" id="MF_01910"/>
    </source>
</evidence>
<keyword evidence="2 6" id="KW-0540">Nuclease</keyword>
<evidence type="ECO:0000256" key="3">
    <source>
        <dbReference type="ARBA" id="ARBA00022759"/>
    </source>
</evidence>
<dbReference type="Gene3D" id="2.40.380.10">
    <property type="entry name" value="FomD-like"/>
    <property type="match status" value="1"/>
</dbReference>
<dbReference type="SUPFAM" id="SSF159234">
    <property type="entry name" value="FomD-like"/>
    <property type="match status" value="1"/>
</dbReference>
<evidence type="ECO:0000256" key="1">
    <source>
        <dbReference type="ARBA" id="ARBA00022552"/>
    </source>
</evidence>
<name>M0LYF7_NATLA</name>
<feature type="domain" description="DUF402" evidence="9">
    <location>
        <begin position="422"/>
        <end position="560"/>
    </location>
</feature>
<proteinExistence type="inferred from homology"/>
<dbReference type="eggNOG" id="arCOG04307">
    <property type="taxonomic scope" value="Archaea"/>
</dbReference>
<dbReference type="EMBL" id="AOLZ01000013">
    <property type="protein sequence ID" value="EMA37140.1"/>
    <property type="molecule type" value="Genomic_DNA"/>
</dbReference>
<feature type="region of interest" description="Disordered" evidence="8">
    <location>
        <begin position="1"/>
        <end position="64"/>
    </location>
</feature>
<dbReference type="Pfam" id="PF04167">
    <property type="entry name" value="DUF402"/>
    <property type="match status" value="1"/>
</dbReference>
<keyword evidence="3 6" id="KW-0255">Endonuclease</keyword>
<evidence type="ECO:0000313" key="10">
    <source>
        <dbReference type="EMBL" id="EMA37140.1"/>
    </source>
</evidence>
<dbReference type="PATRIC" id="fig|358396.7.peg.578"/>
<comment type="caution">
    <text evidence="10">The sequence shown here is derived from an EMBL/GenBank/DDBJ whole genome shotgun (WGS) entry which is preliminary data.</text>
</comment>
<dbReference type="InterPro" id="IPR035930">
    <property type="entry name" value="FomD-like_sf"/>
</dbReference>
<sequence length="561" mass="60270">MPSEKDGRPGRSPKLGIHKGPVGEPTCTNAGSRFGTRSTIDRRFRPATATVPDPATDGSAGRWRSEPTRIHYDTTMTRTTVRVRGIYTTALTKLLEDSDGSGSESENALIEVVQASDPIEERFDDPFAAVPADVRIETTRDRQGIEVSGAPDDLERVLAALEGLAIDTFRWDDETPRGAVFDAEVLEAGGGSGAVVDLGDGRRGYLKYDDVDGYVGEGDRYRVQVDEPTPPWDGDEPRVRPTLAVGGGLCTLSRDRTGVSAAASGETGTELVGMTDLLSTSIPEGWGLRWKRAAADADLEAMEAAVDRAVDRAEDLEAAIGDAPDEPGEPGRIAAPRRTAWCWFGRESRFALDDHRRTVETTMPGHHRIKAADRAASAAVDFAEAVGASGADGETAFPFDAVSRQFGPTSGDRLEIGHGKPDGRRISLGYGEVTEWDADGSITLERSMRGGGTYDALGTPKEEGDVAVTKFREGRWWYPTTYKSAAGETKGTYVNVCTPVELFPDAVRYVDLYVDVIRTPDGAVEIVDADELEAAVDEGLVSEELAEKARSVADAVERALS</sequence>
<dbReference type="Proteomes" id="UP000011555">
    <property type="component" value="Unassembled WGS sequence"/>
</dbReference>
<evidence type="ECO:0000313" key="11">
    <source>
        <dbReference type="Proteomes" id="UP000011555"/>
    </source>
</evidence>
<dbReference type="InParanoid" id="M0LYF7"/>
<keyword evidence="7" id="KW-0175">Coiled coil</keyword>
<protein>
    <recommendedName>
        <fullName evidence="6">Probable ribonuclease FAU-1</fullName>
        <ecNumber evidence="6">3.1.26.-</ecNumber>
    </recommendedName>
    <alternativeName>
        <fullName evidence="6">RNA-binding protein FAU-1</fullName>
    </alternativeName>
</protein>
<evidence type="ECO:0000256" key="7">
    <source>
        <dbReference type="SAM" id="Coils"/>
    </source>
</evidence>
<dbReference type="InterPro" id="IPR007295">
    <property type="entry name" value="DUF402"/>
</dbReference>
<dbReference type="PANTHER" id="PTHR39159:SF1">
    <property type="entry name" value="UPF0374 PROTEIN YGAC"/>
    <property type="match status" value="1"/>
</dbReference>
<gene>
    <name evidence="6" type="primary">fau-1</name>
    <name evidence="10" type="ORF">C445_02831</name>
</gene>
<dbReference type="GO" id="GO:0006364">
    <property type="term" value="P:rRNA processing"/>
    <property type="evidence" value="ECO:0007669"/>
    <property type="project" value="UniProtKB-UniRule"/>
</dbReference>
<keyword evidence="4 6" id="KW-0378">Hydrolase</keyword>